<evidence type="ECO:0000256" key="3">
    <source>
        <dbReference type="ARBA" id="ARBA00022485"/>
    </source>
</evidence>
<dbReference type="Pfam" id="PF04015">
    <property type="entry name" value="DUF362"/>
    <property type="match status" value="1"/>
</dbReference>
<sequence length="376" mass="41092">MELSKVYFTTFKTSFRENLLQKLNRLIKTAGMGNIDFTDKYAAIKIHFGEYGNLAFLRPNYARVVADAVKELGGKPFLTDCNTLYVGSRKNALDHIETAYMNGFTPYATGCHVIIADGLKGTDEVLVPVDGEYVKEAKIGRGLMDADILISLTHFKGHEAAGFGGALKNIGMGGGSRAGKMEMHSAGKPFAVQKRCVGCGFCTRVCAHDAITITDKKAFIDHNKCVGCGRCIGVCPKDAVTAPNDETNDILNCKIAEYTYAVCKDRPCFHIALICDVSPYCDCHGENDIPIIPNVGMLASFDPVALDVACADLCNQQPVIDGSVLGDHIKKQEEHKHFDHDEDYFGLTHPDTNWKSSIKHAVKIGLGSDQYELIKI</sequence>
<evidence type="ECO:0000313" key="8">
    <source>
        <dbReference type="EMBL" id="MCU6761857.1"/>
    </source>
</evidence>
<gene>
    <name evidence="8" type="ORF">OCV88_05815</name>
</gene>
<dbReference type="PROSITE" id="PS51379">
    <property type="entry name" value="4FE4S_FER_2"/>
    <property type="match status" value="2"/>
</dbReference>
<evidence type="ECO:0000256" key="6">
    <source>
        <dbReference type="ARBA" id="ARBA00023014"/>
    </source>
</evidence>
<feature type="domain" description="4Fe-4S ferredoxin-type" evidence="7">
    <location>
        <begin position="187"/>
        <end position="215"/>
    </location>
</feature>
<evidence type="ECO:0000256" key="5">
    <source>
        <dbReference type="ARBA" id="ARBA00023004"/>
    </source>
</evidence>
<keyword evidence="5" id="KW-0408">Iron</keyword>
<dbReference type="PANTHER" id="PTHR24960">
    <property type="entry name" value="PHOTOSYSTEM I IRON-SULFUR CENTER-RELATED"/>
    <property type="match status" value="1"/>
</dbReference>
<accession>A0ABT2TI24</accession>
<protein>
    <recommendedName>
        <fullName evidence="2">Ferredoxin</fullName>
    </recommendedName>
</protein>
<dbReference type="InterPro" id="IPR017900">
    <property type="entry name" value="4Fe4S_Fe_S_CS"/>
</dbReference>
<proteinExistence type="predicted"/>
<feature type="domain" description="4Fe-4S ferredoxin-type" evidence="7">
    <location>
        <begin position="216"/>
        <end position="245"/>
    </location>
</feature>
<keyword evidence="3" id="KW-0004">4Fe-4S</keyword>
<keyword evidence="4" id="KW-0479">Metal-binding</keyword>
<evidence type="ECO:0000259" key="7">
    <source>
        <dbReference type="PROSITE" id="PS51379"/>
    </source>
</evidence>
<dbReference type="InterPro" id="IPR017896">
    <property type="entry name" value="4Fe4S_Fe-S-bd"/>
</dbReference>
<dbReference type="Gene3D" id="3.30.70.20">
    <property type="match status" value="1"/>
</dbReference>
<keyword evidence="6" id="KW-0411">Iron-sulfur</keyword>
<dbReference type="InterPro" id="IPR007160">
    <property type="entry name" value="DUF362"/>
</dbReference>
<dbReference type="SUPFAM" id="SSF54862">
    <property type="entry name" value="4Fe-4S ferredoxins"/>
    <property type="match status" value="1"/>
</dbReference>
<reference evidence="8 9" key="1">
    <citation type="journal article" date="2021" name="ISME Commun">
        <title>Automated analysis of genomic sequences facilitates high-throughput and comprehensive description of bacteria.</title>
        <authorList>
            <person name="Hitch T.C.A."/>
        </authorList>
    </citation>
    <scope>NUCLEOTIDE SEQUENCE [LARGE SCALE GENOMIC DNA]</scope>
    <source>
        <strain evidence="8 9">Sanger_109</strain>
    </source>
</reference>
<organism evidence="8 9">
    <name type="scientific">Brotonthovivens ammoniilytica</name>
    <dbReference type="NCBI Taxonomy" id="2981725"/>
    <lineage>
        <taxon>Bacteria</taxon>
        <taxon>Bacillati</taxon>
        <taxon>Bacillota</taxon>
        <taxon>Clostridia</taxon>
        <taxon>Lachnospirales</taxon>
        <taxon>Lachnospiraceae</taxon>
        <taxon>Brotonthovivens</taxon>
    </lineage>
</organism>
<keyword evidence="9" id="KW-1185">Reference proteome</keyword>
<dbReference type="EMBL" id="JAOQJQ010000002">
    <property type="protein sequence ID" value="MCU6761857.1"/>
    <property type="molecule type" value="Genomic_DNA"/>
</dbReference>
<dbReference type="InterPro" id="IPR050157">
    <property type="entry name" value="PSI_iron-sulfur_center"/>
</dbReference>
<comment type="caution">
    <text evidence="8">The sequence shown here is derived from an EMBL/GenBank/DDBJ whole genome shotgun (WGS) entry which is preliminary data.</text>
</comment>
<comment type="function">
    <text evidence="1">Ferredoxins are iron-sulfur proteins that transfer electrons in a wide variety of metabolic reactions.</text>
</comment>
<dbReference type="RefSeq" id="WP_158424985.1">
    <property type="nucleotide sequence ID" value="NZ_JAOQJQ010000002.1"/>
</dbReference>
<dbReference type="Pfam" id="PF12838">
    <property type="entry name" value="Fer4_7"/>
    <property type="match status" value="1"/>
</dbReference>
<dbReference type="Proteomes" id="UP001652442">
    <property type="component" value="Unassembled WGS sequence"/>
</dbReference>
<dbReference type="PANTHER" id="PTHR24960:SF83">
    <property type="entry name" value="4FE-4S FERREDOXIN-TYPE DOMAIN-CONTAINING PROTEIN"/>
    <property type="match status" value="1"/>
</dbReference>
<evidence type="ECO:0000256" key="2">
    <source>
        <dbReference type="ARBA" id="ARBA00013529"/>
    </source>
</evidence>
<evidence type="ECO:0000256" key="1">
    <source>
        <dbReference type="ARBA" id="ARBA00003532"/>
    </source>
</evidence>
<evidence type="ECO:0000313" key="9">
    <source>
        <dbReference type="Proteomes" id="UP001652442"/>
    </source>
</evidence>
<evidence type="ECO:0000256" key="4">
    <source>
        <dbReference type="ARBA" id="ARBA00022723"/>
    </source>
</evidence>
<dbReference type="PROSITE" id="PS00198">
    <property type="entry name" value="4FE4S_FER_1"/>
    <property type="match status" value="1"/>
</dbReference>
<name>A0ABT2TI24_9FIRM</name>